<evidence type="ECO:0000256" key="2">
    <source>
        <dbReference type="ARBA" id="ARBA00022803"/>
    </source>
</evidence>
<dbReference type="SUPFAM" id="SSF48452">
    <property type="entry name" value="TPR-like"/>
    <property type="match status" value="1"/>
</dbReference>
<comment type="caution">
    <text evidence="5">The sequence shown here is derived from an EMBL/GenBank/DDBJ whole genome shotgun (WGS) entry which is preliminary data.</text>
</comment>
<evidence type="ECO:0000313" key="5">
    <source>
        <dbReference type="EMBL" id="PJZ83010.1"/>
    </source>
</evidence>
<dbReference type="InterPro" id="IPR011990">
    <property type="entry name" value="TPR-like_helical_dom_sf"/>
</dbReference>
<dbReference type="InterPro" id="IPR019734">
    <property type="entry name" value="TPR_rpt"/>
</dbReference>
<name>A0A2N0AFD2_9LEPT</name>
<dbReference type="Pfam" id="PF13432">
    <property type="entry name" value="TPR_16"/>
    <property type="match status" value="1"/>
</dbReference>
<keyword evidence="4" id="KW-0732">Signal</keyword>
<proteinExistence type="predicted"/>
<dbReference type="OrthoDB" id="9769030at2"/>
<reference evidence="5 6" key="1">
    <citation type="submission" date="2017-07" db="EMBL/GenBank/DDBJ databases">
        <title>Leptospira spp. isolated from tropical soils.</title>
        <authorList>
            <person name="Thibeaux R."/>
            <person name="Iraola G."/>
            <person name="Ferres I."/>
            <person name="Bierque E."/>
            <person name="Girault D."/>
            <person name="Soupe-Gilbert M.-E."/>
            <person name="Picardeau M."/>
            <person name="Goarant C."/>
        </authorList>
    </citation>
    <scope>NUCLEOTIDE SEQUENCE [LARGE SCALE GENOMIC DNA]</scope>
    <source>
        <strain evidence="5 6">FH2-B-A1</strain>
    </source>
</reference>
<dbReference type="AlphaFoldDB" id="A0A2N0AFD2"/>
<dbReference type="Pfam" id="PF13181">
    <property type="entry name" value="TPR_8"/>
    <property type="match status" value="1"/>
</dbReference>
<dbReference type="SMART" id="SM00671">
    <property type="entry name" value="SEL1"/>
    <property type="match status" value="3"/>
</dbReference>
<evidence type="ECO:0000256" key="1">
    <source>
        <dbReference type="ARBA" id="ARBA00022737"/>
    </source>
</evidence>
<feature type="chain" id="PRO_5014709160" evidence="4">
    <location>
        <begin position="31"/>
        <end position="195"/>
    </location>
</feature>
<feature type="repeat" description="TPR" evidence="3">
    <location>
        <begin position="77"/>
        <end position="110"/>
    </location>
</feature>
<dbReference type="SMART" id="SM00028">
    <property type="entry name" value="TPR"/>
    <property type="match status" value="4"/>
</dbReference>
<dbReference type="PANTHER" id="PTHR44943">
    <property type="entry name" value="CELLULOSE SYNTHASE OPERON PROTEIN C"/>
    <property type="match status" value="1"/>
</dbReference>
<keyword evidence="6" id="KW-1185">Reference proteome</keyword>
<dbReference type="PROSITE" id="PS50005">
    <property type="entry name" value="TPR"/>
    <property type="match status" value="3"/>
</dbReference>
<accession>A0A2N0AFD2</accession>
<feature type="repeat" description="TPR" evidence="3">
    <location>
        <begin position="145"/>
        <end position="178"/>
    </location>
</feature>
<evidence type="ECO:0000256" key="4">
    <source>
        <dbReference type="SAM" id="SignalP"/>
    </source>
</evidence>
<feature type="signal peptide" evidence="4">
    <location>
        <begin position="1"/>
        <end position="30"/>
    </location>
</feature>
<dbReference type="Proteomes" id="UP000232145">
    <property type="component" value="Unassembled WGS sequence"/>
</dbReference>
<dbReference type="PANTHER" id="PTHR44943:SF4">
    <property type="entry name" value="TPR REPEAT-CONTAINING PROTEIN MJ0798"/>
    <property type="match status" value="1"/>
</dbReference>
<gene>
    <name evidence="5" type="ORF">CH364_18215</name>
</gene>
<evidence type="ECO:0000313" key="6">
    <source>
        <dbReference type="Proteomes" id="UP000232145"/>
    </source>
</evidence>
<keyword evidence="1" id="KW-0677">Repeat</keyword>
<organism evidence="5 6">
    <name type="scientific">Leptospira harrisiae</name>
    <dbReference type="NCBI Taxonomy" id="2023189"/>
    <lineage>
        <taxon>Bacteria</taxon>
        <taxon>Pseudomonadati</taxon>
        <taxon>Spirochaetota</taxon>
        <taxon>Spirochaetia</taxon>
        <taxon>Leptospirales</taxon>
        <taxon>Leptospiraceae</taxon>
        <taxon>Leptospira</taxon>
    </lineage>
</organism>
<dbReference type="InterPro" id="IPR006597">
    <property type="entry name" value="Sel1-like"/>
</dbReference>
<sequence>MAKMEMVKYLKALTLVLVSLIVLSFTSVCAQSEESKLKDVSEAVKLNSDGIGLLQRGEVLDARKKFESAHDKDPLSPEYPNNVGFTYLLLKDEEKAETYFKKSLEINPDFFRAHYNLGVLFQKKDNVAKALEYYKTATENNPDFPEARYNLALMYMRKGDKKKAIESFEIFIKIASPEMKQPVQDAKIRISELSK</sequence>
<feature type="repeat" description="TPR" evidence="3">
    <location>
        <begin position="111"/>
        <end position="144"/>
    </location>
</feature>
<dbReference type="EMBL" id="NPDX01000008">
    <property type="protein sequence ID" value="PJZ83010.1"/>
    <property type="molecule type" value="Genomic_DNA"/>
</dbReference>
<keyword evidence="2 3" id="KW-0802">TPR repeat</keyword>
<protein>
    <submittedName>
        <fullName evidence="5">Uncharacterized protein</fullName>
    </submittedName>
</protein>
<dbReference type="InterPro" id="IPR051685">
    <property type="entry name" value="Ycf3/AcsC/BcsC/TPR_MFPF"/>
</dbReference>
<evidence type="ECO:0000256" key="3">
    <source>
        <dbReference type="PROSITE-ProRule" id="PRU00339"/>
    </source>
</evidence>
<dbReference type="Gene3D" id="1.25.40.10">
    <property type="entry name" value="Tetratricopeptide repeat domain"/>
    <property type="match status" value="1"/>
</dbReference>